<feature type="coiled-coil region" evidence="1">
    <location>
        <begin position="12"/>
        <end position="115"/>
    </location>
</feature>
<sequence>MSKEEFEQRWVRKSLRKMLSAVEERVGKLEESIEDAKELDNALRESIEDLKEQSRDFVTMCLTSQRDSVQELLDSQRKKLTERNDALEAMMMALKEEKLATTMALSTRIEELERELPLCRAAMGKGVSSATLSNEDRMKNYFHAKGIVDDAVKVNTASMFLIDIALLWWRGRTTDKRQGEIGMW</sequence>
<evidence type="ECO:0000256" key="1">
    <source>
        <dbReference type="SAM" id="Coils"/>
    </source>
</evidence>
<keyword evidence="3" id="KW-1185">Reference proteome</keyword>
<protein>
    <submittedName>
        <fullName evidence="2">Uncharacterized protein</fullName>
    </submittedName>
</protein>
<evidence type="ECO:0000313" key="3">
    <source>
        <dbReference type="Proteomes" id="UP000593579"/>
    </source>
</evidence>
<dbReference type="OrthoDB" id="996639at2759"/>
<dbReference type="Proteomes" id="UP000593579">
    <property type="component" value="Unassembled WGS sequence"/>
</dbReference>
<gene>
    <name evidence="2" type="ORF">Gogos_021150</name>
</gene>
<evidence type="ECO:0000313" key="2">
    <source>
        <dbReference type="EMBL" id="MBA0755776.1"/>
    </source>
</evidence>
<organism evidence="2 3">
    <name type="scientific">Gossypium gossypioides</name>
    <name type="common">Mexican cotton</name>
    <name type="synonym">Selera gossypioides</name>
    <dbReference type="NCBI Taxonomy" id="34282"/>
    <lineage>
        <taxon>Eukaryota</taxon>
        <taxon>Viridiplantae</taxon>
        <taxon>Streptophyta</taxon>
        <taxon>Embryophyta</taxon>
        <taxon>Tracheophyta</taxon>
        <taxon>Spermatophyta</taxon>
        <taxon>Magnoliopsida</taxon>
        <taxon>eudicotyledons</taxon>
        <taxon>Gunneridae</taxon>
        <taxon>Pentapetalae</taxon>
        <taxon>rosids</taxon>
        <taxon>malvids</taxon>
        <taxon>Malvales</taxon>
        <taxon>Malvaceae</taxon>
        <taxon>Malvoideae</taxon>
        <taxon>Gossypium</taxon>
    </lineage>
</organism>
<keyword evidence="1" id="KW-0175">Coiled coil</keyword>
<name>A0A7J9D4Y1_GOSGO</name>
<comment type="caution">
    <text evidence="2">The sequence shown here is derived from an EMBL/GenBank/DDBJ whole genome shotgun (WGS) entry which is preliminary data.</text>
</comment>
<dbReference type="AlphaFoldDB" id="A0A7J9D4Y1"/>
<accession>A0A7J9D4Y1</accession>
<proteinExistence type="predicted"/>
<reference evidence="2 3" key="1">
    <citation type="journal article" date="2019" name="Genome Biol. Evol.">
        <title>Insights into the evolution of the New World diploid cottons (Gossypium, subgenus Houzingenia) based on genome sequencing.</title>
        <authorList>
            <person name="Grover C.E."/>
            <person name="Arick M.A. 2nd"/>
            <person name="Thrash A."/>
            <person name="Conover J.L."/>
            <person name="Sanders W.S."/>
            <person name="Peterson D.G."/>
            <person name="Frelichowski J.E."/>
            <person name="Scheffler J.A."/>
            <person name="Scheffler B.E."/>
            <person name="Wendel J.F."/>
        </authorList>
    </citation>
    <scope>NUCLEOTIDE SEQUENCE [LARGE SCALE GENOMIC DNA]</scope>
    <source>
        <strain evidence="2">5</strain>
        <tissue evidence="2">Leaf</tissue>
    </source>
</reference>
<dbReference type="EMBL" id="JABEZY010271618">
    <property type="protein sequence ID" value="MBA0755776.1"/>
    <property type="molecule type" value="Genomic_DNA"/>
</dbReference>